<gene>
    <name evidence="2" type="ORF">E1181_30955</name>
</gene>
<feature type="region of interest" description="Disordered" evidence="1">
    <location>
        <begin position="1"/>
        <end position="36"/>
    </location>
</feature>
<proteinExistence type="predicted"/>
<comment type="caution">
    <text evidence="2">The sequence shown here is derived from an EMBL/GenBank/DDBJ whole genome shotgun (WGS) entry which is preliminary data.</text>
</comment>
<name>A0A4R4V7J0_9PSEU</name>
<organism evidence="2 3">
    <name type="scientific">Saccharopolyspora terrae</name>
    <dbReference type="NCBI Taxonomy" id="2530384"/>
    <lineage>
        <taxon>Bacteria</taxon>
        <taxon>Bacillati</taxon>
        <taxon>Actinomycetota</taxon>
        <taxon>Actinomycetes</taxon>
        <taxon>Pseudonocardiales</taxon>
        <taxon>Pseudonocardiaceae</taxon>
        <taxon>Saccharopolyspora</taxon>
    </lineage>
</organism>
<feature type="region of interest" description="Disordered" evidence="1">
    <location>
        <begin position="74"/>
        <end position="111"/>
    </location>
</feature>
<feature type="compositionally biased region" description="Basic and acidic residues" evidence="1">
    <location>
        <begin position="156"/>
        <end position="177"/>
    </location>
</feature>
<dbReference type="EMBL" id="SMKS01000131">
    <property type="protein sequence ID" value="TDC98352.1"/>
    <property type="molecule type" value="Genomic_DNA"/>
</dbReference>
<accession>A0A4R4V7J0</accession>
<protein>
    <submittedName>
        <fullName evidence="2">Uncharacterized protein</fullName>
    </submittedName>
</protein>
<sequence>MQQGVAVGDRVRDGPLLEQVERDARKPGHADPTPRRVLELGYPHRRTAQPLPAHHQVGIRHDHLHRVAEAGEVHAAQRRGRSAGDDRAFGDGQRSRGAFQHVGQGRGGDGVDAVEHAEEAGVDLFVRQTCRSGVASAEDGDREFVDDGRASLGSHTKKEERARPTDTPADPRRPETP</sequence>
<reference evidence="2 3" key="1">
    <citation type="submission" date="2019-03" db="EMBL/GenBank/DDBJ databases">
        <title>Draft genome sequences of novel Actinobacteria.</title>
        <authorList>
            <person name="Sahin N."/>
            <person name="Ay H."/>
            <person name="Saygin H."/>
        </authorList>
    </citation>
    <scope>NUCLEOTIDE SEQUENCE [LARGE SCALE GENOMIC DNA]</scope>
    <source>
        <strain evidence="2 3">16K309</strain>
    </source>
</reference>
<feature type="compositionally biased region" description="Basic and acidic residues" evidence="1">
    <location>
        <begin position="9"/>
        <end position="36"/>
    </location>
</feature>
<feature type="region of interest" description="Disordered" evidence="1">
    <location>
        <begin position="133"/>
        <end position="177"/>
    </location>
</feature>
<evidence type="ECO:0000313" key="3">
    <source>
        <dbReference type="Proteomes" id="UP000295674"/>
    </source>
</evidence>
<keyword evidence="3" id="KW-1185">Reference proteome</keyword>
<evidence type="ECO:0000256" key="1">
    <source>
        <dbReference type="SAM" id="MobiDB-lite"/>
    </source>
</evidence>
<dbReference type="RefSeq" id="WP_132679951.1">
    <property type="nucleotide sequence ID" value="NZ_SMKS01000131.1"/>
</dbReference>
<dbReference type="Proteomes" id="UP000295674">
    <property type="component" value="Unassembled WGS sequence"/>
</dbReference>
<evidence type="ECO:0000313" key="2">
    <source>
        <dbReference type="EMBL" id="TDC98352.1"/>
    </source>
</evidence>
<dbReference type="AlphaFoldDB" id="A0A4R4V7J0"/>